<reference evidence="1" key="2">
    <citation type="journal article" date="2023" name="Int. J. Mol. Sci.">
        <title>De Novo Assembly and Annotation of 11 Diverse Shrub Willow (Salix) Genomes Reveals Novel Gene Organization in Sex-Linked Regions.</title>
        <authorList>
            <person name="Hyden B."/>
            <person name="Feng K."/>
            <person name="Yates T.B."/>
            <person name="Jawdy S."/>
            <person name="Cereghino C."/>
            <person name="Smart L.B."/>
            <person name="Muchero W."/>
        </authorList>
    </citation>
    <scope>NUCLEOTIDE SEQUENCE</scope>
    <source>
        <tissue evidence="1">Shoot tip</tissue>
    </source>
</reference>
<protein>
    <submittedName>
        <fullName evidence="1">Uncharacterized protein</fullName>
    </submittedName>
</protein>
<name>A0A9Q0TXD8_SALPP</name>
<dbReference type="EMBL" id="JAPFFK010000014">
    <property type="protein sequence ID" value="KAJ6719558.1"/>
    <property type="molecule type" value="Genomic_DNA"/>
</dbReference>
<organism evidence="1 2">
    <name type="scientific">Salix purpurea</name>
    <name type="common">Purple osier willow</name>
    <dbReference type="NCBI Taxonomy" id="77065"/>
    <lineage>
        <taxon>Eukaryota</taxon>
        <taxon>Viridiplantae</taxon>
        <taxon>Streptophyta</taxon>
        <taxon>Embryophyta</taxon>
        <taxon>Tracheophyta</taxon>
        <taxon>Spermatophyta</taxon>
        <taxon>Magnoliopsida</taxon>
        <taxon>eudicotyledons</taxon>
        <taxon>Gunneridae</taxon>
        <taxon>Pentapetalae</taxon>
        <taxon>rosids</taxon>
        <taxon>fabids</taxon>
        <taxon>Malpighiales</taxon>
        <taxon>Salicaceae</taxon>
        <taxon>Saliceae</taxon>
        <taxon>Salix</taxon>
    </lineage>
</organism>
<keyword evidence="2" id="KW-1185">Reference proteome</keyword>
<dbReference type="AlphaFoldDB" id="A0A9Q0TXD8"/>
<evidence type="ECO:0000313" key="2">
    <source>
        <dbReference type="Proteomes" id="UP001151532"/>
    </source>
</evidence>
<gene>
    <name evidence="1" type="ORF">OIU79_007249</name>
</gene>
<dbReference type="Proteomes" id="UP001151532">
    <property type="component" value="Chromosome 10"/>
</dbReference>
<reference evidence="1" key="1">
    <citation type="submission" date="2022-11" db="EMBL/GenBank/DDBJ databases">
        <authorList>
            <person name="Hyden B.L."/>
            <person name="Feng K."/>
            <person name="Yates T."/>
            <person name="Jawdy S."/>
            <person name="Smart L.B."/>
            <person name="Muchero W."/>
        </authorList>
    </citation>
    <scope>NUCLEOTIDE SEQUENCE</scope>
    <source>
        <tissue evidence="1">Shoot tip</tissue>
    </source>
</reference>
<accession>A0A9Q0TXD8</accession>
<evidence type="ECO:0000313" key="1">
    <source>
        <dbReference type="EMBL" id="KAJ6719558.1"/>
    </source>
</evidence>
<comment type="caution">
    <text evidence="1">The sequence shown here is derived from an EMBL/GenBank/DDBJ whole genome shotgun (WGS) entry which is preliminary data.</text>
</comment>
<sequence length="48" mass="5882">MCESSHDLIIRIRTCFFQSLCPSFFENLIFFFKFEYVHLECGLFFDLF</sequence>
<proteinExistence type="predicted"/>